<keyword evidence="1" id="KW-1133">Transmembrane helix</keyword>
<evidence type="ECO:0000313" key="3">
    <source>
        <dbReference type="EMBL" id="HIR88143.1"/>
    </source>
</evidence>
<dbReference type="Gene3D" id="3.30.565.10">
    <property type="entry name" value="Histidine kinase-like ATPase, C-terminal domain"/>
    <property type="match status" value="1"/>
</dbReference>
<reference evidence="3" key="2">
    <citation type="journal article" date="2021" name="PeerJ">
        <title>Extensive microbial diversity within the chicken gut microbiome revealed by metagenomics and culture.</title>
        <authorList>
            <person name="Gilroy R."/>
            <person name="Ravi A."/>
            <person name="Getino M."/>
            <person name="Pursley I."/>
            <person name="Horton D.L."/>
            <person name="Alikhan N.F."/>
            <person name="Baker D."/>
            <person name="Gharbi K."/>
            <person name="Hall N."/>
            <person name="Watson M."/>
            <person name="Adriaenssens E.M."/>
            <person name="Foster-Nyarko E."/>
            <person name="Jarju S."/>
            <person name="Secka A."/>
            <person name="Antonio M."/>
            <person name="Oren A."/>
            <person name="Chaudhuri R.R."/>
            <person name="La Ragione R."/>
            <person name="Hildebrand F."/>
            <person name="Pallen M.J."/>
        </authorList>
    </citation>
    <scope>NUCLEOTIDE SEQUENCE</scope>
    <source>
        <strain evidence="3">ChiW13-3771</strain>
    </source>
</reference>
<reference evidence="3" key="1">
    <citation type="submission" date="2020-10" db="EMBL/GenBank/DDBJ databases">
        <authorList>
            <person name="Gilroy R."/>
        </authorList>
    </citation>
    <scope>NUCLEOTIDE SEQUENCE</scope>
    <source>
        <strain evidence="3">ChiW13-3771</strain>
    </source>
</reference>
<evidence type="ECO:0000313" key="4">
    <source>
        <dbReference type="Proteomes" id="UP000824201"/>
    </source>
</evidence>
<organism evidence="3 4">
    <name type="scientific">Candidatus Fimimorpha faecalis</name>
    <dbReference type="NCBI Taxonomy" id="2840824"/>
    <lineage>
        <taxon>Bacteria</taxon>
        <taxon>Bacillati</taxon>
        <taxon>Bacillota</taxon>
        <taxon>Clostridia</taxon>
        <taxon>Eubacteriales</taxon>
        <taxon>Candidatus Fimimorpha</taxon>
    </lineage>
</organism>
<gene>
    <name evidence="3" type="ORF">IAC96_04255</name>
</gene>
<keyword evidence="1" id="KW-0812">Transmembrane</keyword>
<accession>A0A9D1EDY7</accession>
<dbReference type="EMBL" id="DVHN01000047">
    <property type="protein sequence ID" value="HIR88143.1"/>
    <property type="molecule type" value="Genomic_DNA"/>
</dbReference>
<dbReference type="InterPro" id="IPR036890">
    <property type="entry name" value="HATPase_C_sf"/>
</dbReference>
<dbReference type="PANTHER" id="PTHR40448:SF1">
    <property type="entry name" value="TWO-COMPONENT SENSOR HISTIDINE KINASE"/>
    <property type="match status" value="1"/>
</dbReference>
<feature type="non-terminal residue" evidence="3">
    <location>
        <position position="208"/>
    </location>
</feature>
<comment type="caution">
    <text evidence="3">The sequence shown here is derived from an EMBL/GenBank/DDBJ whole genome shotgun (WGS) entry which is preliminary data.</text>
</comment>
<dbReference type="AlphaFoldDB" id="A0A9D1EDY7"/>
<feature type="domain" description="Sensor histidine kinase NatK-like C-terminal" evidence="2">
    <location>
        <begin position="145"/>
        <end position="197"/>
    </location>
</feature>
<evidence type="ECO:0000259" key="2">
    <source>
        <dbReference type="Pfam" id="PF14501"/>
    </source>
</evidence>
<dbReference type="Pfam" id="PF14501">
    <property type="entry name" value="HATPase_c_5"/>
    <property type="match status" value="1"/>
</dbReference>
<keyword evidence="1" id="KW-0472">Membrane</keyword>
<sequence length="208" mass="24021">MSNTELSLKSHLRIILIGSILFIDIIFLPFTLKLIQQLHLKSILDTMQEEVEKELEYYHTLENQLIKMRKIRHDFNNQLQTAYMLLDDPNMETASFPDPSELSSPPQFCENKILDFILQDAYSYAKKLRISFNFNVSIPEAIEIESIDLCSIFSNLLNNAIHAAQKTENPTISLNASYSNSELNVEISNTTLEKDIEYRDPKFHGYGL</sequence>
<dbReference type="InterPro" id="IPR032834">
    <property type="entry name" value="NatK-like_C"/>
</dbReference>
<proteinExistence type="predicted"/>
<dbReference type="PANTHER" id="PTHR40448">
    <property type="entry name" value="TWO-COMPONENT SENSOR HISTIDINE KINASE"/>
    <property type="match status" value="1"/>
</dbReference>
<dbReference type="Proteomes" id="UP000824201">
    <property type="component" value="Unassembled WGS sequence"/>
</dbReference>
<dbReference type="SUPFAM" id="SSF55874">
    <property type="entry name" value="ATPase domain of HSP90 chaperone/DNA topoisomerase II/histidine kinase"/>
    <property type="match status" value="1"/>
</dbReference>
<feature type="transmembrane region" description="Helical" evidence="1">
    <location>
        <begin position="12"/>
        <end position="32"/>
    </location>
</feature>
<name>A0A9D1EDY7_9FIRM</name>
<evidence type="ECO:0000256" key="1">
    <source>
        <dbReference type="SAM" id="Phobius"/>
    </source>
</evidence>
<dbReference type="GO" id="GO:0042802">
    <property type="term" value="F:identical protein binding"/>
    <property type="evidence" value="ECO:0007669"/>
    <property type="project" value="TreeGrafter"/>
</dbReference>
<protein>
    <submittedName>
        <fullName evidence="3">GHKL domain-containing protein</fullName>
    </submittedName>
</protein>